<sequence length="26" mass="3180">MQEILFYRELDNPLEEINKLLDDKTV</sequence>
<feature type="domain" description="HTH merR-type" evidence="1">
    <location>
        <begin position="1"/>
        <end position="23"/>
    </location>
</feature>
<organism evidence="2 3">
    <name type="scientific">Paenibacillus alvei TS-15</name>
    <dbReference type="NCBI Taxonomy" id="1117108"/>
    <lineage>
        <taxon>Bacteria</taxon>
        <taxon>Bacillati</taxon>
        <taxon>Bacillota</taxon>
        <taxon>Bacilli</taxon>
        <taxon>Bacillales</taxon>
        <taxon>Paenibacillaceae</taxon>
        <taxon>Paenibacillus</taxon>
    </lineage>
</organism>
<reference evidence="2 3" key="1">
    <citation type="submission" date="2013-05" db="EMBL/GenBank/DDBJ databases">
        <authorList>
            <person name="Strain E.A."/>
            <person name="Brown E."/>
            <person name="Allard M.W."/>
            <person name="Luo Y.L."/>
        </authorList>
    </citation>
    <scope>NUCLEOTIDE SEQUENCE [LARGE SCALE GENOMIC DNA]</scope>
    <source>
        <strain evidence="2 3">TS-15</strain>
    </source>
</reference>
<proteinExistence type="predicted"/>
<accession>S9U759</accession>
<dbReference type="InterPro" id="IPR000551">
    <property type="entry name" value="MerR-type_HTH_dom"/>
</dbReference>
<dbReference type="PROSITE" id="PS50937">
    <property type="entry name" value="HTH_MERR_2"/>
    <property type="match status" value="1"/>
</dbReference>
<dbReference type="Proteomes" id="UP000015344">
    <property type="component" value="Unassembled WGS sequence"/>
</dbReference>
<comment type="caution">
    <text evidence="2">The sequence shown here is derived from an EMBL/GenBank/DDBJ whole genome shotgun (WGS) entry which is preliminary data.</text>
</comment>
<dbReference type="AlphaFoldDB" id="S9U759"/>
<name>S9U759_PAEAL</name>
<protein>
    <recommendedName>
        <fullName evidence="1">HTH merR-type domain-containing protein</fullName>
    </recommendedName>
</protein>
<evidence type="ECO:0000313" key="2">
    <source>
        <dbReference type="EMBL" id="EPY06345.1"/>
    </source>
</evidence>
<dbReference type="GO" id="GO:0003677">
    <property type="term" value="F:DNA binding"/>
    <property type="evidence" value="ECO:0007669"/>
    <property type="project" value="InterPro"/>
</dbReference>
<dbReference type="GO" id="GO:0006355">
    <property type="term" value="P:regulation of DNA-templated transcription"/>
    <property type="evidence" value="ECO:0007669"/>
    <property type="project" value="InterPro"/>
</dbReference>
<dbReference type="EMBL" id="ATMT01000054">
    <property type="protein sequence ID" value="EPY06345.1"/>
    <property type="molecule type" value="Genomic_DNA"/>
</dbReference>
<gene>
    <name evidence="2" type="ORF">PAALTS15_14386</name>
</gene>
<evidence type="ECO:0000259" key="1">
    <source>
        <dbReference type="PROSITE" id="PS50937"/>
    </source>
</evidence>
<evidence type="ECO:0000313" key="3">
    <source>
        <dbReference type="Proteomes" id="UP000015344"/>
    </source>
</evidence>